<dbReference type="GO" id="GO:0006516">
    <property type="term" value="P:glycoprotein catabolic process"/>
    <property type="evidence" value="ECO:0007669"/>
    <property type="project" value="TreeGrafter"/>
</dbReference>
<keyword evidence="5 11" id="KW-0732">Signal</keyword>
<dbReference type="OrthoDB" id="2866996at2759"/>
<dbReference type="SUPFAM" id="SSF49303">
    <property type="entry name" value="beta-Galactosidase/glucuronidase domain"/>
    <property type="match status" value="2"/>
</dbReference>
<accession>A0A1S3HNS4</accession>
<feature type="domain" description="Beta-mannosidase-like galactose-binding" evidence="13">
    <location>
        <begin position="31"/>
        <end position="206"/>
    </location>
</feature>
<evidence type="ECO:0000256" key="3">
    <source>
        <dbReference type="ARBA" id="ARBA00007401"/>
    </source>
</evidence>
<evidence type="ECO:0000256" key="6">
    <source>
        <dbReference type="ARBA" id="ARBA00022801"/>
    </source>
</evidence>
<keyword evidence="7" id="KW-0325">Glycoprotein</keyword>
<evidence type="ECO:0000256" key="10">
    <source>
        <dbReference type="ARBA" id="ARBA00033445"/>
    </source>
</evidence>
<dbReference type="Proteomes" id="UP000085678">
    <property type="component" value="Unplaced"/>
</dbReference>
<dbReference type="Pfam" id="PF17753">
    <property type="entry name" value="Ig_mannosidase"/>
    <property type="match status" value="1"/>
</dbReference>
<evidence type="ECO:0000313" key="15">
    <source>
        <dbReference type="RefSeq" id="XP_013386684.1"/>
    </source>
</evidence>
<dbReference type="GO" id="GO:0004567">
    <property type="term" value="F:beta-mannosidase activity"/>
    <property type="evidence" value="ECO:0007669"/>
    <property type="project" value="UniProtKB-EC"/>
</dbReference>
<dbReference type="Gene3D" id="3.20.20.80">
    <property type="entry name" value="Glycosidases"/>
    <property type="match status" value="1"/>
</dbReference>
<evidence type="ECO:0000256" key="11">
    <source>
        <dbReference type="SAM" id="SignalP"/>
    </source>
</evidence>
<dbReference type="SUPFAM" id="SSF49785">
    <property type="entry name" value="Galactose-binding domain-like"/>
    <property type="match status" value="1"/>
</dbReference>
<dbReference type="Pfam" id="PF22666">
    <property type="entry name" value="Glyco_hydro_2_N2"/>
    <property type="match status" value="1"/>
</dbReference>
<dbReference type="FunFam" id="2.60.40.10:FF:000650">
    <property type="entry name" value="Mannosidase beta"/>
    <property type="match status" value="1"/>
</dbReference>
<dbReference type="InterPro" id="IPR041625">
    <property type="entry name" value="Beta-mannosidase_Ig"/>
</dbReference>
<dbReference type="AlphaFoldDB" id="A0A1S3HNS4"/>
<comment type="subcellular location">
    <subcellularLocation>
        <location evidence="2">Lysosome</location>
    </subcellularLocation>
</comment>
<reference evidence="15" key="1">
    <citation type="submission" date="2025-08" db="UniProtKB">
        <authorList>
            <consortium name="RefSeq"/>
        </authorList>
    </citation>
    <scope>IDENTIFICATION</scope>
    <source>
        <tissue evidence="15">Gonads</tissue>
    </source>
</reference>
<dbReference type="KEGG" id="lak:106156122"/>
<dbReference type="Gene3D" id="2.60.120.260">
    <property type="entry name" value="Galactose-binding domain-like"/>
    <property type="match status" value="1"/>
</dbReference>
<keyword evidence="8" id="KW-0458">Lysosome</keyword>
<dbReference type="GO" id="GO:0005764">
    <property type="term" value="C:lysosome"/>
    <property type="evidence" value="ECO:0007669"/>
    <property type="project" value="UniProtKB-SubCell"/>
</dbReference>
<dbReference type="FunFam" id="3.20.20.80:FF:000035">
    <property type="entry name" value="Mannosidase beta"/>
    <property type="match status" value="1"/>
</dbReference>
<comment type="similarity">
    <text evidence="3">Belongs to the glycosyl hydrolase 2 family.</text>
</comment>
<feature type="domain" description="Beta-mannosidase Ig-fold" evidence="12">
    <location>
        <begin position="804"/>
        <end position="883"/>
    </location>
</feature>
<dbReference type="RefSeq" id="XP_013386684.1">
    <property type="nucleotide sequence ID" value="XM_013531230.2"/>
</dbReference>
<dbReference type="EC" id="3.2.1.25" evidence="4"/>
<comment type="catalytic activity">
    <reaction evidence="1">
        <text>Hydrolysis of terminal, non-reducing beta-D-mannose residues in beta-D-mannosides.</text>
        <dbReference type="EC" id="3.2.1.25"/>
    </reaction>
</comment>
<evidence type="ECO:0000313" key="14">
    <source>
        <dbReference type="Proteomes" id="UP000085678"/>
    </source>
</evidence>
<evidence type="ECO:0000256" key="8">
    <source>
        <dbReference type="ARBA" id="ARBA00023228"/>
    </source>
</evidence>
<evidence type="ECO:0000256" key="9">
    <source>
        <dbReference type="ARBA" id="ARBA00023295"/>
    </source>
</evidence>
<evidence type="ECO:0000259" key="13">
    <source>
        <dbReference type="Pfam" id="PF22666"/>
    </source>
</evidence>
<evidence type="ECO:0000256" key="2">
    <source>
        <dbReference type="ARBA" id="ARBA00004371"/>
    </source>
</evidence>
<proteinExistence type="inferred from homology"/>
<evidence type="ECO:0000259" key="12">
    <source>
        <dbReference type="Pfam" id="PF17753"/>
    </source>
</evidence>
<dbReference type="GeneID" id="106156122"/>
<dbReference type="PANTHER" id="PTHR43730">
    <property type="entry name" value="BETA-MANNOSIDASE"/>
    <property type="match status" value="1"/>
</dbReference>
<sequence length="886" mass="100916">MALGGLRVLLLLISCFVCTLSHTQISLNGEWIAKSSNGSIVVSSTVPGSIYTDLIKNGTLKDPYYRFNDEEYRWVAKDDWTFTRTFTVTSPMLKASSIKLVCDGLDTVASVYVNNQKVGESINMFVKYKFDIKHTLKAGPNEVKLVYQSPVKYASDMASKHWEYKVPPECPPEVQHGECHVNFIRKEQCSFSWDWGPAFPTIGIWKNISVEISNSVVIEAVMVETKPVGDYSSWMLSVNTFFDLYGSGKYPGVLEIRVPEVGLVQKLSTTVGGGVKNITATLKIDKGKVKTWWPNGHGEQPLYYVEVLFTSQTTSELTAKRVRVGFRTVELIQDKIPNASGLSFYFKINGKPIFMKGSNWIPADSFQERLTPKYLRSLLTSAQAVHMNMLRVWGGGIYESETFYSLADELGILIWQDFMFACALYPVDEYFLDSIQTEVTHQILRLQAHPSIAVWSGNNENEGAIANNWYNITDFKRYKADYVTLYIDNIMNITQKLDRTRPFIPSSPSNGIETQQEGWVAKQPQDVHFGDIHHYDYGTKSWEWNHYQIPRFCSEYGFEAWPSFENLEKVSVTEDWNYNSEFCDHRQHHGDGNKQMVTQLGYYLNLPSNPDPVQQFKDYIYLTQINQAMSIKTETELFRRSQSTVVNGVGMTMGALYWQLQDIWQAPSWASIEYGGKWKMLHYYARHFFSPVLVSPYIDGAVLKVVLVVDTLSSGRALQKSGNTLYIQCYSWDNLKPLYTWTQKVDAPKVAASQIFQANVTAMLKTAKCSSLQHCVFFFFLNDVHTEVRNWVLPVPLKTAVGMKKPNVTISTVTQKDSQTYQIKLTTAAVAPFVWLEANGILGRFSDNSFLMVQSTTNIVFYAWETTDLNSLKKALTVRSLMDVYK</sequence>
<evidence type="ECO:0000256" key="4">
    <source>
        <dbReference type="ARBA" id="ARBA00012754"/>
    </source>
</evidence>
<feature type="signal peptide" evidence="11">
    <location>
        <begin position="1"/>
        <end position="21"/>
    </location>
</feature>
<feature type="chain" id="PRO_5010320798" description="beta-mannosidase" evidence="11">
    <location>
        <begin position="22"/>
        <end position="886"/>
    </location>
</feature>
<dbReference type="InterPro" id="IPR008979">
    <property type="entry name" value="Galactose-bd-like_sf"/>
</dbReference>
<dbReference type="InterPro" id="IPR013783">
    <property type="entry name" value="Ig-like_fold"/>
</dbReference>
<gene>
    <name evidence="15" type="primary">LOC106156122</name>
</gene>
<organism evidence="14 15">
    <name type="scientific">Lingula anatina</name>
    <name type="common">Brachiopod</name>
    <name type="synonym">Lingula unguis</name>
    <dbReference type="NCBI Taxonomy" id="7574"/>
    <lineage>
        <taxon>Eukaryota</taxon>
        <taxon>Metazoa</taxon>
        <taxon>Spiralia</taxon>
        <taxon>Lophotrochozoa</taxon>
        <taxon>Brachiopoda</taxon>
        <taxon>Linguliformea</taxon>
        <taxon>Lingulata</taxon>
        <taxon>Lingulida</taxon>
        <taxon>Linguloidea</taxon>
        <taxon>Lingulidae</taxon>
        <taxon>Lingula</taxon>
    </lineage>
</organism>
<dbReference type="Gene3D" id="2.60.40.10">
    <property type="entry name" value="Immunoglobulins"/>
    <property type="match status" value="2"/>
</dbReference>
<evidence type="ECO:0000256" key="5">
    <source>
        <dbReference type="ARBA" id="ARBA00022729"/>
    </source>
</evidence>
<dbReference type="InterPro" id="IPR050887">
    <property type="entry name" value="Beta-mannosidase_GH2"/>
</dbReference>
<evidence type="ECO:0000256" key="1">
    <source>
        <dbReference type="ARBA" id="ARBA00000829"/>
    </source>
</evidence>
<keyword evidence="9" id="KW-0326">Glycosidase</keyword>
<dbReference type="PANTHER" id="PTHR43730:SF1">
    <property type="entry name" value="BETA-MANNOSIDASE"/>
    <property type="match status" value="1"/>
</dbReference>
<protein>
    <recommendedName>
        <fullName evidence="4">beta-mannosidase</fullName>
        <ecNumber evidence="4">3.2.1.25</ecNumber>
    </recommendedName>
    <alternativeName>
        <fullName evidence="10">Mannanase</fullName>
    </alternativeName>
</protein>
<dbReference type="SUPFAM" id="SSF51445">
    <property type="entry name" value="(Trans)glycosidases"/>
    <property type="match status" value="1"/>
</dbReference>
<dbReference type="InterPro" id="IPR054593">
    <property type="entry name" value="Beta-mannosidase-like_N2"/>
</dbReference>
<dbReference type="InterPro" id="IPR017853">
    <property type="entry name" value="GH"/>
</dbReference>
<keyword evidence="14" id="KW-1185">Reference proteome</keyword>
<keyword evidence="6" id="KW-0378">Hydrolase</keyword>
<name>A0A1S3HNS4_LINAN</name>
<dbReference type="InterPro" id="IPR036156">
    <property type="entry name" value="Beta-gal/glucu_dom_sf"/>
</dbReference>
<dbReference type="FunFam" id="2.60.120.260:FF:000060">
    <property type="entry name" value="Probable beta-mannosidase"/>
    <property type="match status" value="1"/>
</dbReference>
<evidence type="ECO:0000256" key="7">
    <source>
        <dbReference type="ARBA" id="ARBA00023180"/>
    </source>
</evidence>